<dbReference type="Gene3D" id="1.10.357.10">
    <property type="entry name" value="Tetracycline Repressor, domain 2"/>
    <property type="match status" value="2"/>
</dbReference>
<dbReference type="PROSITE" id="PS50977">
    <property type="entry name" value="HTH_TETR_2"/>
    <property type="match status" value="2"/>
</dbReference>
<reference evidence="7 8" key="1">
    <citation type="journal article" date="2013" name="Genome Announc.">
        <title>Draft Genome Sequence of the Cellulolytic, Mesophilic, Anaerobic Bacterium Clostridium termitidis Strain CT1112 (DSM 5398).</title>
        <authorList>
            <person name="Lal S."/>
            <person name="Ramachandran U."/>
            <person name="Zhang X."/>
            <person name="Munir R."/>
            <person name="Sparling R."/>
            <person name="Levin D.B."/>
        </authorList>
    </citation>
    <scope>NUCLEOTIDE SEQUENCE [LARGE SCALE GENOMIC DNA]</scope>
    <source>
        <strain evidence="7 8">CT1112</strain>
    </source>
</reference>
<evidence type="ECO:0000256" key="1">
    <source>
        <dbReference type="ARBA" id="ARBA00022491"/>
    </source>
</evidence>
<keyword evidence="2" id="KW-0805">Transcription regulation</keyword>
<dbReference type="InterPro" id="IPR001647">
    <property type="entry name" value="HTH_TetR"/>
</dbReference>
<dbReference type="Proteomes" id="UP000014155">
    <property type="component" value="Unassembled WGS sequence"/>
</dbReference>
<evidence type="ECO:0000256" key="5">
    <source>
        <dbReference type="PROSITE-ProRule" id="PRU00335"/>
    </source>
</evidence>
<protein>
    <submittedName>
        <fullName evidence="7">Transcriptional regulator</fullName>
    </submittedName>
</protein>
<dbReference type="Pfam" id="PF00440">
    <property type="entry name" value="TetR_N"/>
    <property type="match status" value="1"/>
</dbReference>
<dbReference type="EMBL" id="AORV01000026">
    <property type="protein sequence ID" value="EMS72804.1"/>
    <property type="molecule type" value="Genomic_DNA"/>
</dbReference>
<evidence type="ECO:0000313" key="7">
    <source>
        <dbReference type="EMBL" id="EMS72804.1"/>
    </source>
</evidence>
<feature type="DNA-binding region" description="H-T-H motif" evidence="5">
    <location>
        <begin position="88"/>
        <end position="107"/>
    </location>
</feature>
<evidence type="ECO:0000256" key="2">
    <source>
        <dbReference type="ARBA" id="ARBA00023015"/>
    </source>
</evidence>
<dbReference type="InterPro" id="IPR023772">
    <property type="entry name" value="DNA-bd_HTH_TetR-type_CS"/>
</dbReference>
<comment type="caution">
    <text evidence="7">The sequence shown here is derived from an EMBL/GenBank/DDBJ whole genome shotgun (WGS) entry which is preliminary data.</text>
</comment>
<dbReference type="InterPro" id="IPR039538">
    <property type="entry name" value="BetI_C"/>
</dbReference>
<keyword evidence="4" id="KW-0804">Transcription</keyword>
<name>S0FUE5_RUMCE</name>
<dbReference type="PATRIC" id="fig|1195236.3.peg.1791"/>
<dbReference type="STRING" id="1195236.CTER_1468"/>
<dbReference type="PROSITE" id="PS01081">
    <property type="entry name" value="HTH_TETR_1"/>
    <property type="match status" value="1"/>
</dbReference>
<dbReference type="eggNOG" id="COG1309">
    <property type="taxonomic scope" value="Bacteria"/>
</dbReference>
<dbReference type="RefSeq" id="WP_004625078.1">
    <property type="nucleotide sequence ID" value="NZ_AORV01000026.1"/>
</dbReference>
<accession>S0FUE5</accession>
<dbReference type="PANTHER" id="PTHR47506">
    <property type="entry name" value="TRANSCRIPTIONAL REGULATORY PROTEIN"/>
    <property type="match status" value="1"/>
</dbReference>
<dbReference type="PANTHER" id="PTHR47506:SF6">
    <property type="entry name" value="HTH-TYPE TRANSCRIPTIONAL REPRESSOR NEMR"/>
    <property type="match status" value="1"/>
</dbReference>
<feature type="domain" description="HTH tetR-type" evidence="6">
    <location>
        <begin position="1"/>
        <end position="61"/>
    </location>
</feature>
<feature type="domain" description="HTH tetR-type" evidence="6">
    <location>
        <begin position="65"/>
        <end position="125"/>
    </location>
</feature>
<keyword evidence="1" id="KW-0678">Repressor</keyword>
<keyword evidence="8" id="KW-1185">Reference proteome</keyword>
<evidence type="ECO:0000256" key="4">
    <source>
        <dbReference type="ARBA" id="ARBA00023163"/>
    </source>
</evidence>
<organism evidence="7 8">
    <name type="scientific">Ruminiclostridium cellobioparum subsp. termitidis CT1112</name>
    <dbReference type="NCBI Taxonomy" id="1195236"/>
    <lineage>
        <taxon>Bacteria</taxon>
        <taxon>Bacillati</taxon>
        <taxon>Bacillota</taxon>
        <taxon>Clostridia</taxon>
        <taxon>Eubacteriales</taxon>
        <taxon>Oscillospiraceae</taxon>
        <taxon>Ruminiclostridium</taxon>
    </lineage>
</organism>
<dbReference type="SUPFAM" id="SSF48498">
    <property type="entry name" value="Tetracyclin repressor-like, C-terminal domain"/>
    <property type="match status" value="1"/>
</dbReference>
<dbReference type="PRINTS" id="PR00455">
    <property type="entry name" value="HTHTETR"/>
</dbReference>
<evidence type="ECO:0000259" key="6">
    <source>
        <dbReference type="PROSITE" id="PS50977"/>
    </source>
</evidence>
<gene>
    <name evidence="7" type="ORF">CTER_1468</name>
</gene>
<dbReference type="Pfam" id="PF13977">
    <property type="entry name" value="TetR_C_6"/>
    <property type="match status" value="1"/>
</dbReference>
<evidence type="ECO:0000313" key="8">
    <source>
        <dbReference type="Proteomes" id="UP000014155"/>
    </source>
</evidence>
<evidence type="ECO:0000256" key="3">
    <source>
        <dbReference type="ARBA" id="ARBA00023125"/>
    </source>
</evidence>
<dbReference type="InterPro" id="IPR009057">
    <property type="entry name" value="Homeodomain-like_sf"/>
</dbReference>
<dbReference type="InterPro" id="IPR036271">
    <property type="entry name" value="Tet_transcr_reg_TetR-rel_C_sf"/>
</dbReference>
<keyword evidence="3 5" id="KW-0238">DNA-binding</keyword>
<feature type="DNA-binding region" description="H-T-H motif" evidence="5">
    <location>
        <begin position="24"/>
        <end position="43"/>
    </location>
</feature>
<sequence length="263" mass="29501">MNSGDRILHAAINLLQFNSYDEITFADISKETGDHWTTVRRYFGSKDKMRSILYKEQMSKEYAIPDTKTKILDAGSHMFAKNGYEGTSLDQIASNAGLSKGAVYWHFSNKSDLYLAICDRSLKQLVNNIGEKFNTAFASANQLDAIKSLVESELKSCEDYAGELPRLFLQFVSTNSEKAVQEKLSDSFANLFLETSNVLKQLQQKKLINQQLDCEALAVSLHALINGIVLMWLINPSGVLFDRVSSAVAELLWHGIGPQDRYL</sequence>
<dbReference type="GO" id="GO:0003677">
    <property type="term" value="F:DNA binding"/>
    <property type="evidence" value="ECO:0007669"/>
    <property type="project" value="UniProtKB-UniRule"/>
</dbReference>
<dbReference type="Gene3D" id="1.10.10.60">
    <property type="entry name" value="Homeodomain-like"/>
    <property type="match status" value="1"/>
</dbReference>
<proteinExistence type="predicted"/>
<dbReference type="SUPFAM" id="SSF46689">
    <property type="entry name" value="Homeodomain-like"/>
    <property type="match status" value="2"/>
</dbReference>
<dbReference type="AlphaFoldDB" id="S0FUE5"/>